<dbReference type="AlphaFoldDB" id="X6MX11"/>
<evidence type="ECO:0000313" key="2">
    <source>
        <dbReference type="Proteomes" id="UP000023152"/>
    </source>
</evidence>
<name>X6MX11_RETFI</name>
<dbReference type="Proteomes" id="UP000023152">
    <property type="component" value="Unassembled WGS sequence"/>
</dbReference>
<keyword evidence="2" id="KW-1185">Reference proteome</keyword>
<proteinExistence type="predicted"/>
<dbReference type="EMBL" id="ASPP01015360">
    <property type="protein sequence ID" value="ETO18176.1"/>
    <property type="molecule type" value="Genomic_DNA"/>
</dbReference>
<reference evidence="1 2" key="1">
    <citation type="journal article" date="2013" name="Curr. Biol.">
        <title>The Genome of the Foraminiferan Reticulomyxa filosa.</title>
        <authorList>
            <person name="Glockner G."/>
            <person name="Hulsmann N."/>
            <person name="Schleicher M."/>
            <person name="Noegel A.A."/>
            <person name="Eichinger L."/>
            <person name="Gallinger C."/>
            <person name="Pawlowski J."/>
            <person name="Sierra R."/>
            <person name="Euteneuer U."/>
            <person name="Pillet L."/>
            <person name="Moustafa A."/>
            <person name="Platzer M."/>
            <person name="Groth M."/>
            <person name="Szafranski K."/>
            <person name="Schliwa M."/>
        </authorList>
    </citation>
    <scope>NUCLEOTIDE SEQUENCE [LARGE SCALE GENOMIC DNA]</scope>
</reference>
<organism evidence="1 2">
    <name type="scientific">Reticulomyxa filosa</name>
    <dbReference type="NCBI Taxonomy" id="46433"/>
    <lineage>
        <taxon>Eukaryota</taxon>
        <taxon>Sar</taxon>
        <taxon>Rhizaria</taxon>
        <taxon>Retaria</taxon>
        <taxon>Foraminifera</taxon>
        <taxon>Monothalamids</taxon>
        <taxon>Reticulomyxidae</taxon>
        <taxon>Reticulomyxa</taxon>
    </lineage>
</organism>
<protein>
    <submittedName>
        <fullName evidence="1">Uncharacterized protein</fullName>
    </submittedName>
</protein>
<evidence type="ECO:0000313" key="1">
    <source>
        <dbReference type="EMBL" id="ETO18176.1"/>
    </source>
</evidence>
<comment type="caution">
    <text evidence="1">The sequence shown here is derived from an EMBL/GenBank/DDBJ whole genome shotgun (WGS) entry which is preliminary data.</text>
</comment>
<accession>X6MX11</accession>
<gene>
    <name evidence="1" type="ORF">RFI_19103</name>
</gene>
<sequence>MKDIFRTKEKKSKAQSLKKQKNEININKMRYKAAFDGFCSILQKHVLYSAQMNLTIARNELVKKEIKLIVNDWPRTSDVKPGHVNDLTKFTQLYVLRDFPDDTHIIVHLSKQFEYTLRQKRKLCFSMKKQHLIKIFLKISNNRVVFKYHFGFLLSLYKFFKNFILSFDLVKFLKKS</sequence>